<dbReference type="Gene3D" id="3.40.50.620">
    <property type="entry name" value="HUPs"/>
    <property type="match status" value="1"/>
</dbReference>
<dbReference type="PANTHER" id="PTHR23090">
    <property type="entry name" value="NH 3 /GLUTAMINE-DEPENDENT NAD + SYNTHETASE"/>
    <property type="match status" value="1"/>
</dbReference>
<evidence type="ECO:0000256" key="8">
    <source>
        <dbReference type="PIRNR" id="PIRNR006630"/>
    </source>
</evidence>
<protein>
    <recommendedName>
        <fullName evidence="8">Glutamine-dependent NAD(+) synthetase</fullName>
        <ecNumber evidence="8">6.3.5.1</ecNumber>
    </recommendedName>
    <alternativeName>
        <fullName evidence="8">NAD(+) synthase [glutamine-hydrolyzing]</fullName>
    </alternativeName>
</protein>
<dbReference type="GO" id="GO:0009435">
    <property type="term" value="P:NAD+ biosynthetic process"/>
    <property type="evidence" value="ECO:0007669"/>
    <property type="project" value="UniProtKB-UniRule"/>
</dbReference>
<dbReference type="InterPro" id="IPR003694">
    <property type="entry name" value="NAD_synthase"/>
</dbReference>
<dbReference type="UniPathway" id="UPA00253">
    <property type="reaction ID" value="UER00334"/>
</dbReference>
<dbReference type="GeneID" id="19181486"/>
<dbReference type="Gene3D" id="3.60.110.10">
    <property type="entry name" value="Carbon-nitrogen hydrolase"/>
    <property type="match status" value="1"/>
</dbReference>
<keyword evidence="4 8" id="KW-0547">Nucleotide-binding</keyword>
<keyword evidence="6 8" id="KW-0520">NAD</keyword>
<evidence type="ECO:0000256" key="4">
    <source>
        <dbReference type="ARBA" id="ARBA00022741"/>
    </source>
</evidence>
<comment type="caution">
    <text evidence="10">The sequence shown here is derived from an EMBL/GenBank/DDBJ whole genome shotgun (WGS) entry which is preliminary data.</text>
</comment>
<dbReference type="GO" id="GO:0003952">
    <property type="term" value="F:NAD+ synthase (glutamine-hydrolyzing) activity"/>
    <property type="evidence" value="ECO:0007669"/>
    <property type="project" value="UniProtKB-UniRule"/>
</dbReference>
<evidence type="ECO:0000256" key="1">
    <source>
        <dbReference type="ARBA" id="ARBA00005188"/>
    </source>
</evidence>
<evidence type="ECO:0000256" key="5">
    <source>
        <dbReference type="ARBA" id="ARBA00022840"/>
    </source>
</evidence>
<dbReference type="FunFam" id="3.60.110.10:FF:000003">
    <property type="entry name" value="Glutamine-dependent NAD(+) synthetase"/>
    <property type="match status" value="1"/>
</dbReference>
<evidence type="ECO:0000313" key="11">
    <source>
        <dbReference type="Proteomes" id="UP000019473"/>
    </source>
</evidence>
<dbReference type="InterPro" id="IPR022310">
    <property type="entry name" value="NAD/GMP_synthase"/>
</dbReference>
<evidence type="ECO:0000313" key="10">
    <source>
        <dbReference type="EMBL" id="EXJ56567.1"/>
    </source>
</evidence>
<dbReference type="EC" id="6.3.5.1" evidence="8"/>
<comment type="catalytic activity">
    <reaction evidence="7 8">
        <text>deamido-NAD(+) + L-glutamine + ATP + H2O = L-glutamate + AMP + diphosphate + NAD(+) + H(+)</text>
        <dbReference type="Rhea" id="RHEA:24384"/>
        <dbReference type="ChEBI" id="CHEBI:15377"/>
        <dbReference type="ChEBI" id="CHEBI:15378"/>
        <dbReference type="ChEBI" id="CHEBI:29985"/>
        <dbReference type="ChEBI" id="CHEBI:30616"/>
        <dbReference type="ChEBI" id="CHEBI:33019"/>
        <dbReference type="ChEBI" id="CHEBI:57540"/>
        <dbReference type="ChEBI" id="CHEBI:58359"/>
        <dbReference type="ChEBI" id="CHEBI:58437"/>
        <dbReference type="ChEBI" id="CHEBI:456215"/>
        <dbReference type="EC" id="6.3.5.1"/>
    </reaction>
</comment>
<dbReference type="EMBL" id="AMGW01000005">
    <property type="protein sequence ID" value="EXJ56567.1"/>
    <property type="molecule type" value="Genomic_DNA"/>
</dbReference>
<comment type="pathway">
    <text evidence="1 8">Cofactor biosynthesis; NAD(+) biosynthesis; NAD(+) from deamido-NAD(+) (L-Gln route): step 1/1.</text>
</comment>
<evidence type="ECO:0000256" key="3">
    <source>
        <dbReference type="ARBA" id="ARBA00022598"/>
    </source>
</evidence>
<dbReference type="Pfam" id="PF02540">
    <property type="entry name" value="NAD_synthase"/>
    <property type="match status" value="1"/>
</dbReference>
<keyword evidence="5 8" id="KW-0067">ATP-binding</keyword>
<evidence type="ECO:0000256" key="2">
    <source>
        <dbReference type="ARBA" id="ARBA00007145"/>
    </source>
</evidence>
<comment type="similarity">
    <text evidence="2 8">In the C-terminal section; belongs to the NAD synthetase family.</text>
</comment>
<dbReference type="eggNOG" id="KOG2303">
    <property type="taxonomic scope" value="Eukaryota"/>
</dbReference>
<evidence type="ECO:0000259" key="9">
    <source>
        <dbReference type="PROSITE" id="PS50263"/>
    </source>
</evidence>
<dbReference type="OrthoDB" id="2020662at2759"/>
<dbReference type="GO" id="GO:0005737">
    <property type="term" value="C:cytoplasm"/>
    <property type="evidence" value="ECO:0007669"/>
    <property type="project" value="InterPro"/>
</dbReference>
<dbReference type="PANTHER" id="PTHR23090:SF9">
    <property type="entry name" value="GLUTAMINE-DEPENDENT NAD(+) SYNTHETASE"/>
    <property type="match status" value="1"/>
</dbReference>
<dbReference type="HAMAP" id="MF_02090">
    <property type="entry name" value="NadE_glutamine_dep"/>
    <property type="match status" value="1"/>
</dbReference>
<dbReference type="CDD" id="cd00553">
    <property type="entry name" value="NAD_synthase"/>
    <property type="match status" value="1"/>
</dbReference>
<dbReference type="SUPFAM" id="SSF52402">
    <property type="entry name" value="Adenine nucleotide alpha hydrolases-like"/>
    <property type="match status" value="1"/>
</dbReference>
<dbReference type="PIRSF" id="PIRSF006630">
    <property type="entry name" value="NADS_GAT"/>
    <property type="match status" value="1"/>
</dbReference>
<dbReference type="PROSITE" id="PS50263">
    <property type="entry name" value="CN_HYDROLASE"/>
    <property type="match status" value="1"/>
</dbReference>
<reference evidence="10 11" key="1">
    <citation type="submission" date="2013-03" db="EMBL/GenBank/DDBJ databases">
        <title>The Genome Sequence of Cladophialophora yegresii CBS 114405.</title>
        <authorList>
            <consortium name="The Broad Institute Genomics Platform"/>
            <person name="Cuomo C."/>
            <person name="de Hoog S."/>
            <person name="Gorbushina A."/>
            <person name="Walker B."/>
            <person name="Young S.K."/>
            <person name="Zeng Q."/>
            <person name="Gargeya S."/>
            <person name="Fitzgerald M."/>
            <person name="Haas B."/>
            <person name="Abouelleil A."/>
            <person name="Allen A.W."/>
            <person name="Alvarado L."/>
            <person name="Arachchi H.M."/>
            <person name="Berlin A.M."/>
            <person name="Chapman S.B."/>
            <person name="Gainer-Dewar J."/>
            <person name="Goldberg J."/>
            <person name="Griggs A."/>
            <person name="Gujja S."/>
            <person name="Hansen M."/>
            <person name="Howarth C."/>
            <person name="Imamovic A."/>
            <person name="Ireland A."/>
            <person name="Larimer J."/>
            <person name="McCowan C."/>
            <person name="Murphy C."/>
            <person name="Pearson M."/>
            <person name="Poon T.W."/>
            <person name="Priest M."/>
            <person name="Roberts A."/>
            <person name="Saif S."/>
            <person name="Shea T."/>
            <person name="Sisk P."/>
            <person name="Sykes S."/>
            <person name="Wortman J."/>
            <person name="Nusbaum C."/>
            <person name="Birren B."/>
        </authorList>
    </citation>
    <scope>NUCLEOTIDE SEQUENCE [LARGE SCALE GENOMIC DNA]</scope>
    <source>
        <strain evidence="10 11">CBS 114405</strain>
    </source>
</reference>
<dbReference type="SUPFAM" id="SSF56317">
    <property type="entry name" value="Carbon-nitrogen hydrolase"/>
    <property type="match status" value="1"/>
</dbReference>
<dbReference type="Proteomes" id="UP000019473">
    <property type="component" value="Unassembled WGS sequence"/>
</dbReference>
<dbReference type="HOGENOM" id="CLU_011884_2_0_1"/>
<dbReference type="InterPro" id="IPR036526">
    <property type="entry name" value="C-N_Hydrolase_sf"/>
</dbReference>
<dbReference type="GO" id="GO:0005524">
    <property type="term" value="F:ATP binding"/>
    <property type="evidence" value="ECO:0007669"/>
    <property type="project" value="UniProtKB-UniRule"/>
</dbReference>
<dbReference type="FunFam" id="3.40.50.620:FF:000036">
    <property type="entry name" value="Glutamine-dependent NAD(+) synthetase"/>
    <property type="match status" value="1"/>
</dbReference>
<dbReference type="InterPro" id="IPR003010">
    <property type="entry name" value="C-N_Hydrolase"/>
</dbReference>
<dbReference type="AlphaFoldDB" id="W9VLH6"/>
<feature type="domain" description="CN hydrolase" evidence="9">
    <location>
        <begin position="4"/>
        <end position="275"/>
    </location>
</feature>
<dbReference type="InterPro" id="IPR014445">
    <property type="entry name" value="Gln-dep_NAD_synthase"/>
</dbReference>
<dbReference type="CDD" id="cd07570">
    <property type="entry name" value="GAT_Gln-NAD-synth"/>
    <property type="match status" value="1"/>
</dbReference>
<gene>
    <name evidence="10" type="ORF">A1O7_06911</name>
</gene>
<dbReference type="Pfam" id="PF00795">
    <property type="entry name" value="CN_hydrolase"/>
    <property type="match status" value="1"/>
</dbReference>
<dbReference type="STRING" id="1182544.W9VLH6"/>
<evidence type="ECO:0000256" key="7">
    <source>
        <dbReference type="ARBA" id="ARBA00052340"/>
    </source>
</evidence>
<keyword evidence="11" id="KW-1185">Reference proteome</keyword>
<name>W9VLH6_9EURO</name>
<dbReference type="GO" id="GO:0004359">
    <property type="term" value="F:glutaminase activity"/>
    <property type="evidence" value="ECO:0007669"/>
    <property type="project" value="InterPro"/>
</dbReference>
<dbReference type="RefSeq" id="XP_007759101.1">
    <property type="nucleotide sequence ID" value="XM_007760911.1"/>
</dbReference>
<sequence>MPFITVASATLPSVPLDFRGNLQRILESIRVAKSQGAKLRTGPELEIPGYGCLDHHLESDTFFHSWEVVAEILNDPICKDMLVDVGMGVRHRNVRYNCRILLTYKKIFLIRPKMSLANDGLYREARHFTAWVKERTTETYYLEKVIKDITGQATVPIGDAVLSTLDTSVGCETCEELFTPSNPSTNMGLNGVEVIVNSSASHAELRKLNTRLSLIQNCTRKLGGIYVYANATGVDGEARMMFDGSSMILCNGRVLQQSTQFSLKPVEVITATIDLEEVRSYRSSISRNVQAAAQPEYPRIECDLSLSRPADEIFFSQTLKLSRGVPLKILGPMEEIYMAEAVFLWQYLTRANAGGYFLALSGGLDSATVALFVFAMANVVLQSINAGEDNTLADLRRITGEKDLTVSTPQEIVQRLLHTSFMGTQHSGDETRSRSKRLASSIGAFHSDINIDETVTAHESIVQKALDFKPRFQVEGGTAAENLAKQNIQARNRMVIAYEMAQLSTLARKRPRAGASLLVLSSANVDEALRGYLTKYDCSSGDIAPLGSISKSDARAFLAWAREKWNMPLISEFIDARPSAELTPLSAGVQDDESENEMGLTYNELSTFGVLRKVEKLGPWSCYLRLLVEWQDLGYGPLQVATKVQRFFRFYAMNRHKSTVLTPAVHMSAYNPDDNRHDLRPFLYVIDWPWQFNKIREHANALDKTLGNKSGGGSK</sequence>
<proteinExistence type="inferred from homology"/>
<keyword evidence="3 8" id="KW-0436">Ligase</keyword>
<evidence type="ECO:0000256" key="6">
    <source>
        <dbReference type="ARBA" id="ARBA00023027"/>
    </source>
</evidence>
<dbReference type="VEuPathDB" id="FungiDB:A1O7_06911"/>
<organism evidence="10 11">
    <name type="scientific">Cladophialophora yegresii CBS 114405</name>
    <dbReference type="NCBI Taxonomy" id="1182544"/>
    <lineage>
        <taxon>Eukaryota</taxon>
        <taxon>Fungi</taxon>
        <taxon>Dikarya</taxon>
        <taxon>Ascomycota</taxon>
        <taxon>Pezizomycotina</taxon>
        <taxon>Eurotiomycetes</taxon>
        <taxon>Chaetothyriomycetidae</taxon>
        <taxon>Chaetothyriales</taxon>
        <taxon>Herpotrichiellaceae</taxon>
        <taxon>Cladophialophora</taxon>
    </lineage>
</organism>
<dbReference type="InterPro" id="IPR014729">
    <property type="entry name" value="Rossmann-like_a/b/a_fold"/>
</dbReference>
<accession>W9VLH6</accession>